<organism evidence="1 2">
    <name type="scientific">Enterococcus saigonensis</name>
    <dbReference type="NCBI Taxonomy" id="1805431"/>
    <lineage>
        <taxon>Bacteria</taxon>
        <taxon>Bacillati</taxon>
        <taxon>Bacillota</taxon>
        <taxon>Bacilli</taxon>
        <taxon>Lactobacillales</taxon>
        <taxon>Enterococcaceae</taxon>
        <taxon>Enterococcus</taxon>
    </lineage>
</organism>
<proteinExistence type="predicted"/>
<name>A0A679IC60_9ENTE</name>
<reference evidence="1 2" key="1">
    <citation type="submission" date="2020-02" db="EMBL/GenBank/DDBJ databases">
        <title>Characterization of vanA genotype vancomycin-resistant Enterococcus saigonensis VE80.</title>
        <authorList>
            <person name="Harada T."/>
            <person name="Motooka D."/>
            <person name="Nakamura S."/>
            <person name="Yamamoto Y."/>
            <person name="Kawahara R."/>
            <person name="Kawatsu K."/>
        </authorList>
    </citation>
    <scope>NUCLEOTIDE SEQUENCE [LARGE SCALE GENOMIC DNA]</scope>
    <source>
        <strain evidence="1 2">VE80</strain>
    </source>
</reference>
<dbReference type="EMBL" id="AP022822">
    <property type="protein sequence ID" value="BCA85880.1"/>
    <property type="molecule type" value="Genomic_DNA"/>
</dbReference>
<evidence type="ECO:0000313" key="2">
    <source>
        <dbReference type="Proteomes" id="UP000502998"/>
    </source>
</evidence>
<dbReference type="Proteomes" id="UP000502998">
    <property type="component" value="Chromosome"/>
</dbReference>
<keyword evidence="2" id="KW-1185">Reference proteome</keyword>
<dbReference type="RefSeq" id="WP_173103108.1">
    <property type="nucleotide sequence ID" value="NZ_AP022822.1"/>
</dbReference>
<accession>A0A679IC60</accession>
<gene>
    <name evidence="1" type="ORF">EsVE80_14030</name>
</gene>
<sequence>MWRPVIAEKTIKSGILVSSLRLMNNSQWRLDKNVQELSKLGRQISNIMAMHMVSDELIIGVPQRRQQVLLFEVPRYDEEEGFHILNQISESTEGYFIRTEKIA</sequence>
<dbReference type="AlphaFoldDB" id="A0A679IC60"/>
<protein>
    <submittedName>
        <fullName evidence="1">Uncharacterized protein</fullName>
    </submittedName>
</protein>
<dbReference type="KEGG" id="esg:EsVE80_14030"/>
<evidence type="ECO:0000313" key="1">
    <source>
        <dbReference type="EMBL" id="BCA85880.1"/>
    </source>
</evidence>